<protein>
    <submittedName>
        <fullName evidence="1">Uncharacterized protein</fullName>
    </submittedName>
</protein>
<reference evidence="1 2" key="1">
    <citation type="journal article" date="2019" name="Commun. Biol.">
        <title>The bagworm genome reveals a unique fibroin gene that provides high tensile strength.</title>
        <authorList>
            <person name="Kono N."/>
            <person name="Nakamura H."/>
            <person name="Ohtoshi R."/>
            <person name="Tomita M."/>
            <person name="Numata K."/>
            <person name="Arakawa K."/>
        </authorList>
    </citation>
    <scope>NUCLEOTIDE SEQUENCE [LARGE SCALE GENOMIC DNA]</scope>
</reference>
<name>A0A4C1Y7G9_EUMVA</name>
<evidence type="ECO:0000313" key="1">
    <source>
        <dbReference type="EMBL" id="GBP71420.1"/>
    </source>
</evidence>
<dbReference type="EMBL" id="BGZK01001107">
    <property type="protein sequence ID" value="GBP71420.1"/>
    <property type="molecule type" value="Genomic_DNA"/>
</dbReference>
<evidence type="ECO:0000313" key="2">
    <source>
        <dbReference type="Proteomes" id="UP000299102"/>
    </source>
</evidence>
<keyword evidence="2" id="KW-1185">Reference proteome</keyword>
<sequence length="68" mass="7488">MVNDSGTGIRMSLRWGLDDESIYKGNEQANHQRADGHLRPRTLATLGSHRCVTGLLGGNRISNEKRLG</sequence>
<comment type="caution">
    <text evidence="1">The sequence shown here is derived from an EMBL/GenBank/DDBJ whole genome shotgun (WGS) entry which is preliminary data.</text>
</comment>
<gene>
    <name evidence="1" type="ORF">EVAR_44788_1</name>
</gene>
<accession>A0A4C1Y7G9</accession>
<dbReference type="Proteomes" id="UP000299102">
    <property type="component" value="Unassembled WGS sequence"/>
</dbReference>
<dbReference type="AlphaFoldDB" id="A0A4C1Y7G9"/>
<proteinExistence type="predicted"/>
<organism evidence="1 2">
    <name type="scientific">Eumeta variegata</name>
    <name type="common">Bagworm moth</name>
    <name type="synonym">Eumeta japonica</name>
    <dbReference type="NCBI Taxonomy" id="151549"/>
    <lineage>
        <taxon>Eukaryota</taxon>
        <taxon>Metazoa</taxon>
        <taxon>Ecdysozoa</taxon>
        <taxon>Arthropoda</taxon>
        <taxon>Hexapoda</taxon>
        <taxon>Insecta</taxon>
        <taxon>Pterygota</taxon>
        <taxon>Neoptera</taxon>
        <taxon>Endopterygota</taxon>
        <taxon>Lepidoptera</taxon>
        <taxon>Glossata</taxon>
        <taxon>Ditrysia</taxon>
        <taxon>Tineoidea</taxon>
        <taxon>Psychidae</taxon>
        <taxon>Oiketicinae</taxon>
        <taxon>Eumeta</taxon>
    </lineage>
</organism>